<feature type="region of interest" description="Disordered" evidence="1">
    <location>
        <begin position="1"/>
        <end position="57"/>
    </location>
</feature>
<proteinExistence type="predicted"/>
<dbReference type="EMBL" id="JASPKY010001375">
    <property type="protein sequence ID" value="KAK9674942.1"/>
    <property type="molecule type" value="Genomic_DNA"/>
</dbReference>
<feature type="compositionally biased region" description="Low complexity" evidence="1">
    <location>
        <begin position="336"/>
        <end position="352"/>
    </location>
</feature>
<dbReference type="InterPro" id="IPR036875">
    <property type="entry name" value="Znf_CCHC_sf"/>
</dbReference>
<feature type="region of interest" description="Disordered" evidence="1">
    <location>
        <begin position="76"/>
        <end position="120"/>
    </location>
</feature>
<dbReference type="GO" id="GO:0003676">
    <property type="term" value="F:nucleic acid binding"/>
    <property type="evidence" value="ECO:0007669"/>
    <property type="project" value="InterPro"/>
</dbReference>
<sequence length="444" mass="48416">MLRSPPGHVPTRALTPLPTTFGGHGAGDFEAMDEGDTAVTPTPAPPTRPTASPVDYSELSNAEIMKHIRLLHGLKEKKGLSQRPHRIDAANPSSPEGVNPGSCPRAQSPSTGDRSKTERIPPIVLRDKSGWFGISAEIKRRGYNFLKAQNIADGIRLFPATESDFRGIAKFFRNEQIPFHTFQLPSEKGLNVVIRGIPSEIPESEVLGQLRELGFNPDSVARMRKNRNSAPMPLILVKLSKDQKGIYNLKELVALDVSVEPLKVNPTIGQCYRCQRYGHAQSRCTAPRRCVSCGGEHQSGECPRPKTEPPTCANCGETHPANYRRYIRCTKPKTVPSRPATTSKPTAPPTTSMVKPEISFFHVAAAPTWTAAQKQMNKPQTPKPTKAIPTTPGKKAAHKSVKPSDASHSANIASMLAALQKLSEQMSQVVLTCQALLQSELLKT</sequence>
<dbReference type="InterPro" id="IPR006579">
    <property type="entry name" value="Pre_C2HC_dom"/>
</dbReference>
<feature type="domain" description="Pre-C2HC" evidence="2">
    <location>
        <begin position="204"/>
        <end position="265"/>
    </location>
</feature>
<dbReference type="GO" id="GO:0008270">
    <property type="term" value="F:zinc ion binding"/>
    <property type="evidence" value="ECO:0007669"/>
    <property type="project" value="InterPro"/>
</dbReference>
<organism evidence="3 4">
    <name type="scientific">Popillia japonica</name>
    <name type="common">Japanese beetle</name>
    <dbReference type="NCBI Taxonomy" id="7064"/>
    <lineage>
        <taxon>Eukaryota</taxon>
        <taxon>Metazoa</taxon>
        <taxon>Ecdysozoa</taxon>
        <taxon>Arthropoda</taxon>
        <taxon>Hexapoda</taxon>
        <taxon>Insecta</taxon>
        <taxon>Pterygota</taxon>
        <taxon>Neoptera</taxon>
        <taxon>Endopterygota</taxon>
        <taxon>Coleoptera</taxon>
        <taxon>Polyphaga</taxon>
        <taxon>Scarabaeiformia</taxon>
        <taxon>Scarabaeidae</taxon>
        <taxon>Rutelinae</taxon>
        <taxon>Popillia</taxon>
    </lineage>
</organism>
<feature type="region of interest" description="Disordered" evidence="1">
    <location>
        <begin position="372"/>
        <end position="407"/>
    </location>
</feature>
<evidence type="ECO:0000259" key="2">
    <source>
        <dbReference type="Pfam" id="PF07530"/>
    </source>
</evidence>
<dbReference type="PANTHER" id="PTHR33273">
    <property type="entry name" value="DOMAIN-CONTAINING PROTEIN, PUTATIVE-RELATED"/>
    <property type="match status" value="1"/>
</dbReference>
<comment type="caution">
    <text evidence="3">The sequence shown here is derived from an EMBL/GenBank/DDBJ whole genome shotgun (WGS) entry which is preliminary data.</text>
</comment>
<dbReference type="AlphaFoldDB" id="A0AAW1HFG7"/>
<name>A0AAW1HFG7_POPJA</name>
<dbReference type="Proteomes" id="UP001458880">
    <property type="component" value="Unassembled WGS sequence"/>
</dbReference>
<evidence type="ECO:0000313" key="4">
    <source>
        <dbReference type="Proteomes" id="UP001458880"/>
    </source>
</evidence>
<keyword evidence="4" id="KW-1185">Reference proteome</keyword>
<evidence type="ECO:0000313" key="3">
    <source>
        <dbReference type="EMBL" id="KAK9674942.1"/>
    </source>
</evidence>
<reference evidence="3 4" key="1">
    <citation type="journal article" date="2024" name="BMC Genomics">
        <title>De novo assembly and annotation of Popillia japonica's genome with initial clues to its potential as an invasive pest.</title>
        <authorList>
            <person name="Cucini C."/>
            <person name="Boschi S."/>
            <person name="Funari R."/>
            <person name="Cardaioli E."/>
            <person name="Iannotti N."/>
            <person name="Marturano G."/>
            <person name="Paoli F."/>
            <person name="Bruttini M."/>
            <person name="Carapelli A."/>
            <person name="Frati F."/>
            <person name="Nardi F."/>
        </authorList>
    </citation>
    <scope>NUCLEOTIDE SEQUENCE [LARGE SCALE GENOMIC DNA]</scope>
    <source>
        <strain evidence="3">DMR45628</strain>
    </source>
</reference>
<dbReference type="SUPFAM" id="SSF57756">
    <property type="entry name" value="Retrovirus zinc finger-like domains"/>
    <property type="match status" value="1"/>
</dbReference>
<protein>
    <submittedName>
        <fullName evidence="3">Zinc finger associated protein</fullName>
    </submittedName>
</protein>
<gene>
    <name evidence="3" type="ORF">QE152_g40753</name>
</gene>
<evidence type="ECO:0000256" key="1">
    <source>
        <dbReference type="SAM" id="MobiDB-lite"/>
    </source>
</evidence>
<dbReference type="PANTHER" id="PTHR33273:SF2">
    <property type="entry name" value="ENDONUCLEASE_EXONUCLEASE_PHOSPHATASE DOMAIN-CONTAINING PROTEIN"/>
    <property type="match status" value="1"/>
</dbReference>
<accession>A0AAW1HFG7</accession>
<feature type="region of interest" description="Disordered" evidence="1">
    <location>
        <begin position="333"/>
        <end position="353"/>
    </location>
</feature>
<feature type="compositionally biased region" description="Low complexity" evidence="1">
    <location>
        <begin position="378"/>
        <end position="394"/>
    </location>
</feature>
<dbReference type="Pfam" id="PF07530">
    <property type="entry name" value="PRE_C2HC"/>
    <property type="match status" value="1"/>
</dbReference>